<dbReference type="PROSITE" id="PS01279">
    <property type="entry name" value="PCMT"/>
    <property type="match status" value="1"/>
</dbReference>
<dbReference type="CDD" id="cd02440">
    <property type="entry name" value="AdoMet_MTases"/>
    <property type="match status" value="1"/>
</dbReference>
<keyword evidence="5" id="KW-0489">Methyltransferase</keyword>
<evidence type="ECO:0000256" key="5">
    <source>
        <dbReference type="ARBA" id="ARBA00022603"/>
    </source>
</evidence>
<comment type="similarity">
    <text evidence="2">Belongs to the methyltransferase superfamily. L-isoaspartyl/D-aspartyl protein methyltransferase family.</text>
</comment>
<comment type="caution">
    <text evidence="8">The sequence shown here is derived from an EMBL/GenBank/DDBJ whole genome shotgun (WGS) entry which is preliminary data.</text>
</comment>
<dbReference type="EMBL" id="LAZR01017017">
    <property type="protein sequence ID" value="KKM02123.1"/>
    <property type="molecule type" value="Genomic_DNA"/>
</dbReference>
<dbReference type="GO" id="GO:0032259">
    <property type="term" value="P:methylation"/>
    <property type="evidence" value="ECO:0007669"/>
    <property type="project" value="UniProtKB-KW"/>
</dbReference>
<evidence type="ECO:0000256" key="2">
    <source>
        <dbReference type="ARBA" id="ARBA00005369"/>
    </source>
</evidence>
<dbReference type="SUPFAM" id="SSF53335">
    <property type="entry name" value="S-adenosyl-L-methionine-dependent methyltransferases"/>
    <property type="match status" value="1"/>
</dbReference>
<reference evidence="8" key="1">
    <citation type="journal article" date="2015" name="Nature">
        <title>Complex archaea that bridge the gap between prokaryotes and eukaryotes.</title>
        <authorList>
            <person name="Spang A."/>
            <person name="Saw J.H."/>
            <person name="Jorgensen S.L."/>
            <person name="Zaremba-Niedzwiedzka K."/>
            <person name="Martijn J."/>
            <person name="Lind A.E."/>
            <person name="van Eijk R."/>
            <person name="Schleper C."/>
            <person name="Guy L."/>
            <person name="Ettema T.J."/>
        </authorList>
    </citation>
    <scope>NUCLEOTIDE SEQUENCE</scope>
</reference>
<name>A0A0F9JT59_9ZZZZ</name>
<evidence type="ECO:0000256" key="6">
    <source>
        <dbReference type="ARBA" id="ARBA00022679"/>
    </source>
</evidence>
<accession>A0A0F9JT59</accession>
<protein>
    <recommendedName>
        <fullName evidence="3">protein-L-isoaspartate(D-aspartate) O-methyltransferase</fullName>
        <ecNumber evidence="3">2.1.1.77</ecNumber>
    </recommendedName>
</protein>
<evidence type="ECO:0000256" key="7">
    <source>
        <dbReference type="ARBA" id="ARBA00022691"/>
    </source>
</evidence>
<evidence type="ECO:0000256" key="4">
    <source>
        <dbReference type="ARBA" id="ARBA00022490"/>
    </source>
</evidence>
<keyword evidence="7" id="KW-0949">S-adenosyl-L-methionine</keyword>
<evidence type="ECO:0000313" key="8">
    <source>
        <dbReference type="EMBL" id="KKM02123.1"/>
    </source>
</evidence>
<dbReference type="Pfam" id="PF01135">
    <property type="entry name" value="PCMT"/>
    <property type="match status" value="1"/>
</dbReference>
<dbReference type="AlphaFoldDB" id="A0A0F9JT59"/>
<evidence type="ECO:0000256" key="1">
    <source>
        <dbReference type="ARBA" id="ARBA00004496"/>
    </source>
</evidence>
<proteinExistence type="inferred from homology"/>
<dbReference type="GO" id="GO:0005737">
    <property type="term" value="C:cytoplasm"/>
    <property type="evidence" value="ECO:0007669"/>
    <property type="project" value="UniProtKB-SubCell"/>
</dbReference>
<dbReference type="EC" id="2.1.1.77" evidence="3"/>
<keyword evidence="6" id="KW-0808">Transferase</keyword>
<dbReference type="PANTHER" id="PTHR11579">
    <property type="entry name" value="PROTEIN-L-ISOASPARTATE O-METHYLTRANSFERASE"/>
    <property type="match status" value="1"/>
</dbReference>
<evidence type="ECO:0000256" key="3">
    <source>
        <dbReference type="ARBA" id="ARBA00011890"/>
    </source>
</evidence>
<comment type="subcellular location">
    <subcellularLocation>
        <location evidence="1">Cytoplasm</location>
    </subcellularLocation>
</comment>
<dbReference type="NCBIfam" id="TIGR00080">
    <property type="entry name" value="pimt"/>
    <property type="match status" value="1"/>
</dbReference>
<dbReference type="Gene3D" id="3.40.50.150">
    <property type="entry name" value="Vaccinia Virus protein VP39"/>
    <property type="match status" value="1"/>
</dbReference>
<dbReference type="PANTHER" id="PTHR11579:SF0">
    <property type="entry name" value="PROTEIN-L-ISOASPARTATE(D-ASPARTATE) O-METHYLTRANSFERASE"/>
    <property type="match status" value="1"/>
</dbReference>
<dbReference type="GO" id="GO:0004719">
    <property type="term" value="F:protein-L-isoaspartate (D-aspartate) O-methyltransferase activity"/>
    <property type="evidence" value="ECO:0007669"/>
    <property type="project" value="UniProtKB-EC"/>
</dbReference>
<gene>
    <name evidence="8" type="ORF">LCGC14_1787590</name>
</gene>
<dbReference type="InterPro" id="IPR000682">
    <property type="entry name" value="PCMT"/>
</dbReference>
<dbReference type="InterPro" id="IPR029063">
    <property type="entry name" value="SAM-dependent_MTases_sf"/>
</dbReference>
<organism evidence="8">
    <name type="scientific">marine sediment metagenome</name>
    <dbReference type="NCBI Taxonomy" id="412755"/>
    <lineage>
        <taxon>unclassified sequences</taxon>
        <taxon>metagenomes</taxon>
        <taxon>ecological metagenomes</taxon>
    </lineage>
</organism>
<keyword evidence="4" id="KW-0963">Cytoplasm</keyword>
<sequence>MITVYTSNESLIQALVDDGHLKTPIIIEAFQHVDRVHFMPKEQHTFAYLNQALPIGHEQTISQPLTVAFMLELLEPRTGEKILDIGSGSGWQTALLAYIVGKNDTEDKGKIIAIERIPELQKMTEQNISTCSSIKKSVVTVVGGDGSKGYKQEAPFDKIIAAAAATELPSAWKEQLIIGGKIVAPISSSIYCIERTDEKSFTQKRYFGFSFVPLIEE</sequence>